<dbReference type="OrthoDB" id="73491at2759"/>
<dbReference type="Pfam" id="PF12572">
    <property type="entry name" value="DUF3752"/>
    <property type="match status" value="1"/>
</dbReference>
<feature type="compositionally biased region" description="Basic and acidic residues" evidence="1">
    <location>
        <begin position="251"/>
        <end position="302"/>
    </location>
</feature>
<dbReference type="InterPro" id="IPR022226">
    <property type="entry name" value="DUF3752"/>
</dbReference>
<dbReference type="InterPro" id="IPR046331">
    <property type="entry name" value="GPAM1-like"/>
</dbReference>
<name>A0A165CT23_9BASI</name>
<feature type="region of interest" description="Disordered" evidence="1">
    <location>
        <begin position="1"/>
        <end position="326"/>
    </location>
</feature>
<reference evidence="3 4" key="1">
    <citation type="journal article" date="2016" name="Mol. Biol. Evol.">
        <title>Comparative Genomics of Early-Diverging Mushroom-Forming Fungi Provides Insights into the Origins of Lignocellulose Decay Capabilities.</title>
        <authorList>
            <person name="Nagy L.G."/>
            <person name="Riley R."/>
            <person name="Tritt A."/>
            <person name="Adam C."/>
            <person name="Daum C."/>
            <person name="Floudas D."/>
            <person name="Sun H."/>
            <person name="Yadav J.S."/>
            <person name="Pangilinan J."/>
            <person name="Larsson K.H."/>
            <person name="Matsuura K."/>
            <person name="Barry K."/>
            <person name="Labutti K."/>
            <person name="Kuo R."/>
            <person name="Ohm R.A."/>
            <person name="Bhattacharya S.S."/>
            <person name="Shirouzu T."/>
            <person name="Yoshinaga Y."/>
            <person name="Martin F.M."/>
            <person name="Grigoriev I.V."/>
            <person name="Hibbett D.S."/>
        </authorList>
    </citation>
    <scope>NUCLEOTIDE SEQUENCE [LARGE SCALE GENOMIC DNA]</scope>
    <source>
        <strain evidence="3 4">HHB12733</strain>
    </source>
</reference>
<feature type="compositionally biased region" description="Acidic residues" evidence="1">
    <location>
        <begin position="103"/>
        <end position="112"/>
    </location>
</feature>
<dbReference type="Proteomes" id="UP000076842">
    <property type="component" value="Unassembled WGS sequence"/>
</dbReference>
<organism evidence="3 4">
    <name type="scientific">Calocera cornea HHB12733</name>
    <dbReference type="NCBI Taxonomy" id="1353952"/>
    <lineage>
        <taxon>Eukaryota</taxon>
        <taxon>Fungi</taxon>
        <taxon>Dikarya</taxon>
        <taxon>Basidiomycota</taxon>
        <taxon>Agaricomycotina</taxon>
        <taxon>Dacrymycetes</taxon>
        <taxon>Dacrymycetales</taxon>
        <taxon>Dacrymycetaceae</taxon>
        <taxon>Calocera</taxon>
    </lineage>
</organism>
<dbReference type="EMBL" id="KV424112">
    <property type="protein sequence ID" value="KZT51346.1"/>
    <property type="molecule type" value="Genomic_DNA"/>
</dbReference>
<sequence>MASIGPQLPPHLTRQRDDNEDEEQRPGPSVGPAIPPHLMNRQQHHDEDEDDDEYAGAGPALPQDLATKRPSQMGLNEGADPSSGIGPSLPARLQNRPRGPEPPADESDEDDYMPALPPDLHKPGAQSASTSSLPPYALPKRVIGPSFPTRPPQDSDDEEIGPLPPSADDLAYEKSGVEEFLERERRREQQAKEAAEPKKLQRDAWMLAPPSSSELLGSLDPTKLRSKRTFGGGSARSGGEKEGMELWTETPQERLERLKAEVSGKRKRAGDKADMSAEEMAERERKRRRDEEIEMRVQEHNKYSARTSSLLDMHASQYKGDKKDKKDDVIWDHERDMSLGGRLMDDGKRKDIIKDARGLGGRFERGKTGGYL</sequence>
<keyword evidence="4" id="KW-1185">Reference proteome</keyword>
<feature type="compositionally biased region" description="Basic and acidic residues" evidence="1">
    <location>
        <begin position="171"/>
        <end position="202"/>
    </location>
</feature>
<feature type="domain" description="DUF3752" evidence="2">
    <location>
        <begin position="209"/>
        <end position="364"/>
    </location>
</feature>
<gene>
    <name evidence="3" type="ORF">CALCODRAFT_503650</name>
</gene>
<evidence type="ECO:0000313" key="4">
    <source>
        <dbReference type="Proteomes" id="UP000076842"/>
    </source>
</evidence>
<protein>
    <recommendedName>
        <fullName evidence="2">DUF3752 domain-containing protein</fullName>
    </recommendedName>
</protein>
<dbReference type="AlphaFoldDB" id="A0A165CT23"/>
<dbReference type="InParanoid" id="A0A165CT23"/>
<evidence type="ECO:0000313" key="3">
    <source>
        <dbReference type="EMBL" id="KZT51346.1"/>
    </source>
</evidence>
<dbReference type="PANTHER" id="PTHR46370:SF1">
    <property type="entry name" value="GPALPP MOTIFS-CONTAINING PROTEIN 1"/>
    <property type="match status" value="1"/>
</dbReference>
<evidence type="ECO:0000256" key="1">
    <source>
        <dbReference type="SAM" id="MobiDB-lite"/>
    </source>
</evidence>
<accession>A0A165CT23</accession>
<proteinExistence type="predicted"/>
<evidence type="ECO:0000259" key="2">
    <source>
        <dbReference type="Pfam" id="PF12572"/>
    </source>
</evidence>
<dbReference type="PANTHER" id="PTHR46370">
    <property type="entry name" value="GPALPP MOTIFS-CONTAINING PROTEIN 1"/>
    <property type="match status" value="1"/>
</dbReference>